<organism evidence="1 2">
    <name type="scientific">Dyadobacter jejuensis</name>
    <dbReference type="NCBI Taxonomy" id="1082580"/>
    <lineage>
        <taxon>Bacteria</taxon>
        <taxon>Pseudomonadati</taxon>
        <taxon>Bacteroidota</taxon>
        <taxon>Cytophagia</taxon>
        <taxon>Cytophagales</taxon>
        <taxon>Spirosomataceae</taxon>
        <taxon>Dyadobacter</taxon>
    </lineage>
</organism>
<dbReference type="Proteomes" id="UP000245880">
    <property type="component" value="Unassembled WGS sequence"/>
</dbReference>
<evidence type="ECO:0000313" key="1">
    <source>
        <dbReference type="EMBL" id="PWJ58982.1"/>
    </source>
</evidence>
<reference evidence="1 2" key="1">
    <citation type="submission" date="2018-03" db="EMBL/GenBank/DDBJ databases">
        <title>Genomic Encyclopedia of Archaeal and Bacterial Type Strains, Phase II (KMG-II): from individual species to whole genera.</title>
        <authorList>
            <person name="Goeker M."/>
        </authorList>
    </citation>
    <scope>NUCLEOTIDE SEQUENCE [LARGE SCALE GENOMIC DNA]</scope>
    <source>
        <strain evidence="1 2">DSM 100346</strain>
    </source>
</reference>
<gene>
    <name evidence="1" type="ORF">CLV98_103355</name>
</gene>
<evidence type="ECO:0008006" key="3">
    <source>
        <dbReference type="Google" id="ProtNLM"/>
    </source>
</evidence>
<dbReference type="AlphaFoldDB" id="A0A316AN65"/>
<evidence type="ECO:0000313" key="2">
    <source>
        <dbReference type="Proteomes" id="UP000245880"/>
    </source>
</evidence>
<comment type="caution">
    <text evidence="1">The sequence shown here is derived from an EMBL/GenBank/DDBJ whole genome shotgun (WGS) entry which is preliminary data.</text>
</comment>
<keyword evidence="2" id="KW-1185">Reference proteome</keyword>
<dbReference type="RefSeq" id="WP_109673895.1">
    <property type="nucleotide sequence ID" value="NZ_QGDT01000003.1"/>
</dbReference>
<dbReference type="SUPFAM" id="SSF55961">
    <property type="entry name" value="Bet v1-like"/>
    <property type="match status" value="1"/>
</dbReference>
<dbReference type="OrthoDB" id="2364866at2"/>
<name>A0A316AN65_9BACT</name>
<dbReference type="EMBL" id="QGDT01000003">
    <property type="protein sequence ID" value="PWJ58982.1"/>
    <property type="molecule type" value="Genomic_DNA"/>
</dbReference>
<dbReference type="Gene3D" id="3.30.530.20">
    <property type="match status" value="1"/>
</dbReference>
<dbReference type="InterPro" id="IPR023393">
    <property type="entry name" value="START-like_dom_sf"/>
</dbReference>
<sequence>MRLRAITEMYIYKPQNEVLANIINSDKLIAYFKLYNHSLQVNSDGYIWHKPDKTSVTIRLKSPQPPMALSFDWDFTNTDTQVQISVQQISPSLSLLKIVEDGWTATDEGISRYNKQIKLWSFFSIRFKLYLEHGLKV</sequence>
<protein>
    <recommendedName>
        <fullName evidence="3">Activator of Hsp90 ATPase-like protein</fullName>
    </recommendedName>
</protein>
<accession>A0A316AN65</accession>
<proteinExistence type="predicted"/>